<gene>
    <name evidence="2" type="ORF">UFOVP1193_48</name>
</gene>
<evidence type="ECO:0000259" key="1">
    <source>
        <dbReference type="Pfam" id="PF06048"/>
    </source>
</evidence>
<protein>
    <recommendedName>
        <fullName evidence="1">DUF927 domain-containing protein</fullName>
    </recommendedName>
</protein>
<feature type="domain" description="DUF927" evidence="1">
    <location>
        <begin position="389"/>
        <end position="657"/>
    </location>
</feature>
<accession>A0A6J5R9X0</accession>
<name>A0A6J5R9X0_9CAUD</name>
<dbReference type="InterPro" id="IPR009270">
    <property type="entry name" value="DUF927"/>
</dbReference>
<reference evidence="2" key="1">
    <citation type="submission" date="2020-05" db="EMBL/GenBank/DDBJ databases">
        <authorList>
            <person name="Chiriac C."/>
            <person name="Salcher M."/>
            <person name="Ghai R."/>
            <person name="Kavagutti S V."/>
        </authorList>
    </citation>
    <scope>NUCLEOTIDE SEQUENCE</scope>
</reference>
<dbReference type="Pfam" id="PF06048">
    <property type="entry name" value="DUF927"/>
    <property type="match status" value="1"/>
</dbReference>
<dbReference type="EMBL" id="LR797156">
    <property type="protein sequence ID" value="CAB4190271.1"/>
    <property type="molecule type" value="Genomic_DNA"/>
</dbReference>
<proteinExistence type="predicted"/>
<sequence>MSQFDLLSAVQPTEGWFAVIGIKDKAVVQKFTQDREEVDVIAAEFMAQERNVFFGVAKYNEAGSRKKDNVKALKAFWLDIDCGEAKARVDEKTGRSDGYIDQPTALGELKRFCKLVGLPKPILVNSGRGVHVYWALTEEITREQWEPVADRLRELCNTNELYVDPAVFEVARVLRIPGTLNFKDDPATEVTVLSEGAPVEFGKFKAILGVQDEAPSLVTPPEREISEFAKASQENINKSFAKIMRRSESGNGCQQLWDCYENRATLSESRWFNALSVAKFCTDKDTAIHTLSKGYPDYAPDKTEQKIQHIGGPQGCKEFEKNNAGGCKGCQFKGKITGPIMLGKELAEATDADNTLVEDTNDGTQGKTYTIPKYPKPYARGVKGGIYLVKKDEEAEPVLVYHNDLYVVKRMVDPQEGDVVVMRLHTPCDGIREFTVSNKIVMKRDELGGVLAARGVVCPSKQFTMVIDYVIASINNMQNRGKAEQMRLQFGWADNDSKFIIGDREISADGTYHSPPSSVTKKLAEWMVPTGSLDKWKEVFNLYGRPGLEPNAFAALSAFGSPLLKFLGQSGVIINLINSRSGTGKTTALHMSNSVYGHPRLLCAVKADTLNAKIMRLGLMNNLPFAVDELTNMSAADFSELAYCMSQGRGKDRLKQSTNEMRLNLTSWACVSPCSSNASFYEKMSLGKRNPDGEMMRLIEYKVDYSDAIDPVVAKQMFDHQLIENYGHAGLIYAEWLVKNLEEAKSILLATQAKIDRELKLTQRERIWSAALAANITGGRIAKRLGLIDWDMKAIYLWATNMLADMRDDVAPPISNVSAVIAEFLNRHMQNYVVVKSELDGRTGFEPLPTLEPKGELMVRQEPDTNKMFISIKPFKEDCVKYQINYKETIKELKAKGIMLKMENKRLSKGMQIVTPSVYCMTLDMLHPEFASRTPFTEAENAAGEG</sequence>
<organism evidence="2">
    <name type="scientific">uncultured Caudovirales phage</name>
    <dbReference type="NCBI Taxonomy" id="2100421"/>
    <lineage>
        <taxon>Viruses</taxon>
        <taxon>Duplodnaviria</taxon>
        <taxon>Heunggongvirae</taxon>
        <taxon>Uroviricota</taxon>
        <taxon>Caudoviricetes</taxon>
        <taxon>Peduoviridae</taxon>
        <taxon>Maltschvirus</taxon>
        <taxon>Maltschvirus maltsch</taxon>
    </lineage>
</organism>
<evidence type="ECO:0000313" key="2">
    <source>
        <dbReference type="EMBL" id="CAB4190271.1"/>
    </source>
</evidence>